<comment type="caution">
    <text evidence="2">The sequence shown here is derived from an EMBL/GenBank/DDBJ whole genome shotgun (WGS) entry which is preliminary data.</text>
</comment>
<reference evidence="2" key="1">
    <citation type="submission" date="2023-06" db="EMBL/GenBank/DDBJ databases">
        <title>Genome-scale phylogeny and comparative genomics of the fungal order Sordariales.</title>
        <authorList>
            <consortium name="Lawrence Berkeley National Laboratory"/>
            <person name="Hensen N."/>
            <person name="Bonometti L."/>
            <person name="Westerberg I."/>
            <person name="Brannstrom I.O."/>
            <person name="Guillou S."/>
            <person name="Cros-Aarteil S."/>
            <person name="Calhoun S."/>
            <person name="Haridas S."/>
            <person name="Kuo A."/>
            <person name="Mondo S."/>
            <person name="Pangilinan J."/>
            <person name="Riley R."/>
            <person name="Labutti K."/>
            <person name="Andreopoulos B."/>
            <person name="Lipzen A."/>
            <person name="Chen C."/>
            <person name="Yanf M."/>
            <person name="Daum C."/>
            <person name="Ng V."/>
            <person name="Clum A."/>
            <person name="Steindorff A."/>
            <person name="Ohm R."/>
            <person name="Martin F."/>
            <person name="Silar P."/>
            <person name="Natvig D."/>
            <person name="Lalanne C."/>
            <person name="Gautier V."/>
            <person name="Ament-Velasquez S.L."/>
            <person name="Kruys A."/>
            <person name="Hutchinson M.I."/>
            <person name="Powell A.J."/>
            <person name="Barry K."/>
            <person name="Miller A.N."/>
            <person name="Grigoriev I.V."/>
            <person name="Debuchy R."/>
            <person name="Gladieux P."/>
            <person name="Thoren M.H."/>
            <person name="Johannesson H."/>
        </authorList>
    </citation>
    <scope>NUCLEOTIDE SEQUENCE</scope>
    <source>
        <strain evidence="2">CBS 540.89</strain>
    </source>
</reference>
<evidence type="ECO:0000313" key="2">
    <source>
        <dbReference type="EMBL" id="KAK0748395.1"/>
    </source>
</evidence>
<protein>
    <submittedName>
        <fullName evidence="2">Uncharacterized protein</fullName>
    </submittedName>
</protein>
<evidence type="ECO:0000256" key="1">
    <source>
        <dbReference type="SAM" id="MobiDB-lite"/>
    </source>
</evidence>
<accession>A0AA40K743</accession>
<proteinExistence type="predicted"/>
<name>A0AA40K743_9PEZI</name>
<dbReference type="Proteomes" id="UP001172159">
    <property type="component" value="Unassembled WGS sequence"/>
</dbReference>
<evidence type="ECO:0000313" key="3">
    <source>
        <dbReference type="Proteomes" id="UP001172159"/>
    </source>
</evidence>
<feature type="compositionally biased region" description="Basic and acidic residues" evidence="1">
    <location>
        <begin position="92"/>
        <end position="118"/>
    </location>
</feature>
<keyword evidence="3" id="KW-1185">Reference proteome</keyword>
<organism evidence="2 3">
    <name type="scientific">Apiosordaria backusii</name>
    <dbReference type="NCBI Taxonomy" id="314023"/>
    <lineage>
        <taxon>Eukaryota</taxon>
        <taxon>Fungi</taxon>
        <taxon>Dikarya</taxon>
        <taxon>Ascomycota</taxon>
        <taxon>Pezizomycotina</taxon>
        <taxon>Sordariomycetes</taxon>
        <taxon>Sordariomycetidae</taxon>
        <taxon>Sordariales</taxon>
        <taxon>Lasiosphaeriaceae</taxon>
        <taxon>Apiosordaria</taxon>
    </lineage>
</organism>
<gene>
    <name evidence="2" type="ORF">B0T21DRAFT_21727</name>
</gene>
<sequence length="118" mass="13474">MHHHHTYAVRTLSSAHRDTLKRIHPLHVHQATYTFTYIHTPRRLSNPSHFLPEPFSKPPRESWPFLAPATPTTFAKPQPLPHFSPINPPLVRDARSARRVTPKEGGKLKRKAIDVSTG</sequence>
<feature type="region of interest" description="Disordered" evidence="1">
    <location>
        <begin position="66"/>
        <end position="118"/>
    </location>
</feature>
<dbReference type="EMBL" id="JAUKTV010000001">
    <property type="protein sequence ID" value="KAK0748395.1"/>
    <property type="molecule type" value="Genomic_DNA"/>
</dbReference>
<dbReference type="AlphaFoldDB" id="A0AA40K743"/>
<feature type="compositionally biased region" description="Pro residues" evidence="1">
    <location>
        <begin position="78"/>
        <end position="88"/>
    </location>
</feature>